<comment type="caution">
    <text evidence="2">The sequence shown here is derived from an EMBL/GenBank/DDBJ whole genome shotgun (WGS) entry which is preliminary data.</text>
</comment>
<dbReference type="Gene3D" id="1.10.10.10">
    <property type="entry name" value="Winged helix-like DNA-binding domain superfamily/Winged helix DNA-binding domain"/>
    <property type="match status" value="1"/>
</dbReference>
<sequence>MKDASGFREELRALATGCVGLNLRQAARRATLLYDEALRESGLSLAQIGLMALVATSTDDRMAALAARAGLDPSTLSRNLRALERDGLIEIASVEKDLRRRAVWLTEEGLRRLQSALPAWRDAQARAAELFSPDLLQQIAKASERLAGQEG</sequence>
<dbReference type="PROSITE" id="PS50995">
    <property type="entry name" value="HTH_MARR_2"/>
    <property type="match status" value="1"/>
</dbReference>
<dbReference type="InterPro" id="IPR000835">
    <property type="entry name" value="HTH_MarR-typ"/>
</dbReference>
<dbReference type="Pfam" id="PF12802">
    <property type="entry name" value="MarR_2"/>
    <property type="match status" value="1"/>
</dbReference>
<evidence type="ECO:0000313" key="3">
    <source>
        <dbReference type="Proteomes" id="UP000199468"/>
    </source>
</evidence>
<dbReference type="InterPro" id="IPR036390">
    <property type="entry name" value="WH_DNA-bd_sf"/>
</dbReference>
<gene>
    <name evidence="2" type="ORF">SAMN05421844_101390</name>
</gene>
<dbReference type="Proteomes" id="UP000199468">
    <property type="component" value="Unassembled WGS sequence"/>
</dbReference>
<organism evidence="2 3">
    <name type="scientific">Bosea robiniae</name>
    <dbReference type="NCBI Taxonomy" id="1036780"/>
    <lineage>
        <taxon>Bacteria</taxon>
        <taxon>Pseudomonadati</taxon>
        <taxon>Pseudomonadota</taxon>
        <taxon>Alphaproteobacteria</taxon>
        <taxon>Hyphomicrobiales</taxon>
        <taxon>Boseaceae</taxon>
        <taxon>Bosea</taxon>
    </lineage>
</organism>
<name>A0ABY0NET3_9HYPH</name>
<reference evidence="2 3" key="1">
    <citation type="submission" date="2016-10" db="EMBL/GenBank/DDBJ databases">
        <authorList>
            <person name="Varghese N."/>
            <person name="Submissions S."/>
        </authorList>
    </citation>
    <scope>NUCLEOTIDE SEQUENCE [LARGE SCALE GENOMIC DNA]</scope>
    <source>
        <strain evidence="2 3">DSM 26672</strain>
    </source>
</reference>
<evidence type="ECO:0000313" key="2">
    <source>
        <dbReference type="EMBL" id="SDF34694.1"/>
    </source>
</evidence>
<dbReference type="GO" id="GO:0003677">
    <property type="term" value="F:DNA binding"/>
    <property type="evidence" value="ECO:0007669"/>
    <property type="project" value="UniProtKB-KW"/>
</dbReference>
<dbReference type="InterPro" id="IPR036388">
    <property type="entry name" value="WH-like_DNA-bd_sf"/>
</dbReference>
<dbReference type="PANTHER" id="PTHR33164:SF105">
    <property type="entry name" value="TRANSCRIPTIONAL REPRESSOR PROTEIN-RELATED"/>
    <property type="match status" value="1"/>
</dbReference>
<proteinExistence type="predicted"/>
<dbReference type="SMART" id="SM00347">
    <property type="entry name" value="HTH_MARR"/>
    <property type="match status" value="1"/>
</dbReference>
<keyword evidence="2" id="KW-0238">DNA-binding</keyword>
<dbReference type="InterPro" id="IPR039422">
    <property type="entry name" value="MarR/SlyA-like"/>
</dbReference>
<protein>
    <submittedName>
        <fullName evidence="2">DNA-binding transcriptional regulator, MarR family</fullName>
    </submittedName>
</protein>
<dbReference type="EMBL" id="FNBZ01000001">
    <property type="protein sequence ID" value="SDF34694.1"/>
    <property type="molecule type" value="Genomic_DNA"/>
</dbReference>
<keyword evidence="3" id="KW-1185">Reference proteome</keyword>
<dbReference type="SUPFAM" id="SSF46785">
    <property type="entry name" value="Winged helix' DNA-binding domain"/>
    <property type="match status" value="1"/>
</dbReference>
<evidence type="ECO:0000259" key="1">
    <source>
        <dbReference type="PROSITE" id="PS50995"/>
    </source>
</evidence>
<dbReference type="PANTHER" id="PTHR33164">
    <property type="entry name" value="TRANSCRIPTIONAL REGULATOR, MARR FAMILY"/>
    <property type="match status" value="1"/>
</dbReference>
<feature type="domain" description="HTH marR-type" evidence="1">
    <location>
        <begin position="16"/>
        <end position="148"/>
    </location>
</feature>
<accession>A0ABY0NET3</accession>
<dbReference type="RefSeq" id="WP_091855594.1">
    <property type="nucleotide sequence ID" value="NZ_FNBZ01000001.1"/>
</dbReference>